<protein>
    <submittedName>
        <fullName evidence="1">Uncharacterized protein</fullName>
    </submittedName>
</protein>
<gene>
    <name evidence="1" type="ORF">QX233_12335</name>
</gene>
<comment type="caution">
    <text evidence="1">The sequence shown here is derived from an EMBL/GenBank/DDBJ whole genome shotgun (WGS) entry which is preliminary data.</text>
</comment>
<accession>A0AAJ1R558</accession>
<dbReference type="EMBL" id="JAUHGV010000014">
    <property type="protein sequence ID" value="MDN4013255.1"/>
    <property type="molecule type" value="Genomic_DNA"/>
</dbReference>
<dbReference type="RefSeq" id="WP_002977271.1">
    <property type="nucleotide sequence ID" value="NZ_JAUHGV010000014.1"/>
</dbReference>
<organism evidence="1 2">
    <name type="scientific">Chryseobacterium gambrini</name>
    <dbReference type="NCBI Taxonomy" id="373672"/>
    <lineage>
        <taxon>Bacteria</taxon>
        <taxon>Pseudomonadati</taxon>
        <taxon>Bacteroidota</taxon>
        <taxon>Flavobacteriia</taxon>
        <taxon>Flavobacteriales</taxon>
        <taxon>Weeksellaceae</taxon>
        <taxon>Chryseobacterium group</taxon>
        <taxon>Chryseobacterium</taxon>
    </lineage>
</organism>
<proteinExistence type="predicted"/>
<evidence type="ECO:0000313" key="2">
    <source>
        <dbReference type="Proteomes" id="UP001225933"/>
    </source>
</evidence>
<evidence type="ECO:0000313" key="1">
    <source>
        <dbReference type="EMBL" id="MDN4013255.1"/>
    </source>
</evidence>
<dbReference type="GeneID" id="93020674"/>
<reference evidence="1" key="1">
    <citation type="submission" date="2023-06" db="EMBL/GenBank/DDBJ databases">
        <title>Two Chryseobacterium gambrini strains from China.</title>
        <authorList>
            <person name="Zeng J."/>
            <person name="Wu Y."/>
        </authorList>
    </citation>
    <scope>NUCLEOTIDE SEQUENCE</scope>
    <source>
        <strain evidence="1">SQ219</strain>
    </source>
</reference>
<dbReference type="AlphaFoldDB" id="A0AAJ1R558"/>
<sequence length="58" mass="6867">MQQNIIKGKIVIPEEKKQKQVHQQVGDFMKWMKQEKDSSEVQKDQRKSVPLAQIPMVF</sequence>
<dbReference type="Proteomes" id="UP001225933">
    <property type="component" value="Unassembled WGS sequence"/>
</dbReference>
<name>A0AAJ1R558_9FLAO</name>